<feature type="compositionally biased region" description="Polar residues" evidence="14">
    <location>
        <begin position="26"/>
        <end position="52"/>
    </location>
</feature>
<dbReference type="CDD" id="cd04369">
    <property type="entry name" value="Bromodomain"/>
    <property type="match status" value="1"/>
</dbReference>
<dbReference type="SMART" id="SM00317">
    <property type="entry name" value="SET"/>
    <property type="match status" value="1"/>
</dbReference>
<dbReference type="SUPFAM" id="SSF57903">
    <property type="entry name" value="FYVE/PHD zinc finger"/>
    <property type="match status" value="2"/>
</dbReference>
<dbReference type="InterPro" id="IPR036427">
    <property type="entry name" value="Bromodomain-like_sf"/>
</dbReference>
<dbReference type="CDD" id="cd15489">
    <property type="entry name" value="PHD_SF"/>
    <property type="match status" value="1"/>
</dbReference>
<feature type="domain" description="PHD-type" evidence="19">
    <location>
        <begin position="1804"/>
        <end position="1910"/>
    </location>
</feature>
<dbReference type="RefSeq" id="XP_001029767.2">
    <property type="nucleotide sequence ID" value="XM_001029767.2"/>
</dbReference>
<evidence type="ECO:0000259" key="18">
    <source>
        <dbReference type="PROSITE" id="PS50280"/>
    </source>
</evidence>
<dbReference type="Pfam" id="PF00856">
    <property type="entry name" value="SET"/>
    <property type="match status" value="1"/>
</dbReference>
<protein>
    <submittedName>
        <fullName evidence="20">SET domain protein</fullName>
    </submittedName>
</protein>
<evidence type="ECO:0000256" key="12">
    <source>
        <dbReference type="PROSITE-ProRule" id="PRU00125"/>
    </source>
</evidence>
<dbReference type="Gene3D" id="3.30.40.10">
    <property type="entry name" value="Zinc/RING finger domain, C3HC4 (zinc finger)"/>
    <property type="match status" value="3"/>
</dbReference>
<dbReference type="GO" id="GO:0044666">
    <property type="term" value="C:MLL3/4 complex"/>
    <property type="evidence" value="ECO:0007669"/>
    <property type="project" value="TreeGrafter"/>
</dbReference>
<evidence type="ECO:0000259" key="15">
    <source>
        <dbReference type="PROSITE" id="PS50014"/>
    </source>
</evidence>
<evidence type="ECO:0000256" key="1">
    <source>
        <dbReference type="ARBA" id="ARBA00004123"/>
    </source>
</evidence>
<dbReference type="Pfam" id="PF13771">
    <property type="entry name" value="zf-HC5HC2H"/>
    <property type="match status" value="1"/>
</dbReference>
<dbReference type="InterPro" id="IPR001965">
    <property type="entry name" value="Znf_PHD"/>
</dbReference>
<dbReference type="SMART" id="SM00297">
    <property type="entry name" value="BROMO"/>
    <property type="match status" value="1"/>
</dbReference>
<dbReference type="InterPro" id="IPR001487">
    <property type="entry name" value="Bromodomain"/>
</dbReference>
<reference evidence="21" key="1">
    <citation type="journal article" date="2006" name="PLoS Biol.">
        <title>Macronuclear genome sequence of the ciliate Tetrahymena thermophila, a model eukaryote.</title>
        <authorList>
            <person name="Eisen J.A."/>
            <person name="Coyne R.S."/>
            <person name="Wu M."/>
            <person name="Wu D."/>
            <person name="Thiagarajan M."/>
            <person name="Wortman J.R."/>
            <person name="Badger J.H."/>
            <person name="Ren Q."/>
            <person name="Amedeo P."/>
            <person name="Jones K.M."/>
            <person name="Tallon L.J."/>
            <person name="Delcher A.L."/>
            <person name="Salzberg S.L."/>
            <person name="Silva J.C."/>
            <person name="Haas B.J."/>
            <person name="Majoros W.H."/>
            <person name="Farzad M."/>
            <person name="Carlton J.M."/>
            <person name="Smith R.K. Jr."/>
            <person name="Garg J."/>
            <person name="Pearlman R.E."/>
            <person name="Karrer K.M."/>
            <person name="Sun L."/>
            <person name="Manning G."/>
            <person name="Elde N.C."/>
            <person name="Turkewitz A.P."/>
            <person name="Asai D.J."/>
            <person name="Wilkes D.E."/>
            <person name="Wang Y."/>
            <person name="Cai H."/>
            <person name="Collins K."/>
            <person name="Stewart B.A."/>
            <person name="Lee S.R."/>
            <person name="Wilamowska K."/>
            <person name="Weinberg Z."/>
            <person name="Ruzzo W.L."/>
            <person name="Wloga D."/>
            <person name="Gaertig J."/>
            <person name="Frankel J."/>
            <person name="Tsao C.-C."/>
            <person name="Gorovsky M.A."/>
            <person name="Keeling P.J."/>
            <person name="Waller R.F."/>
            <person name="Patron N.J."/>
            <person name="Cherry J.M."/>
            <person name="Stover N.A."/>
            <person name="Krieger C.J."/>
            <person name="del Toro C."/>
            <person name="Ryder H.F."/>
            <person name="Williamson S.C."/>
            <person name="Barbeau R.A."/>
            <person name="Hamilton E.P."/>
            <person name="Orias E."/>
        </authorList>
    </citation>
    <scope>NUCLEOTIDE SEQUENCE [LARGE SCALE GENOMIC DNA]</scope>
    <source>
        <strain evidence="21">SB210</strain>
    </source>
</reference>
<dbReference type="GO" id="GO:0045944">
    <property type="term" value="P:positive regulation of transcription by RNA polymerase II"/>
    <property type="evidence" value="ECO:0007669"/>
    <property type="project" value="TreeGrafter"/>
</dbReference>
<feature type="compositionally biased region" description="Low complexity" evidence="14">
    <location>
        <begin position="2200"/>
        <end position="2215"/>
    </location>
</feature>
<dbReference type="PROSITE" id="PS50023">
    <property type="entry name" value="LIM_DOMAIN_2"/>
    <property type="match status" value="1"/>
</dbReference>
<name>Q229Y3_TETTS</name>
<keyword evidence="21" id="KW-1185">Reference proteome</keyword>
<dbReference type="Pfam" id="PF00439">
    <property type="entry name" value="Bromodomain"/>
    <property type="match status" value="1"/>
</dbReference>
<evidence type="ECO:0000259" key="16">
    <source>
        <dbReference type="PROSITE" id="PS50016"/>
    </source>
</evidence>
<dbReference type="PROSITE" id="PS51805">
    <property type="entry name" value="EPHD"/>
    <property type="match status" value="1"/>
</dbReference>
<dbReference type="Pfam" id="PF00628">
    <property type="entry name" value="PHD"/>
    <property type="match status" value="1"/>
</dbReference>
<dbReference type="eggNOG" id="KOG1080">
    <property type="taxonomic scope" value="Eukaryota"/>
</dbReference>
<dbReference type="InterPro" id="IPR001781">
    <property type="entry name" value="Znf_LIM"/>
</dbReference>
<feature type="compositionally biased region" description="Polar residues" evidence="14">
    <location>
        <begin position="89"/>
        <end position="106"/>
    </location>
</feature>
<keyword evidence="6" id="KW-0156">Chromatin regulator</keyword>
<evidence type="ECO:0000256" key="7">
    <source>
        <dbReference type="ARBA" id="ARBA00023015"/>
    </source>
</evidence>
<evidence type="ECO:0000256" key="13">
    <source>
        <dbReference type="PROSITE-ProRule" id="PRU00146"/>
    </source>
</evidence>
<evidence type="ECO:0000256" key="11">
    <source>
        <dbReference type="PROSITE-ProRule" id="PRU00035"/>
    </source>
</evidence>
<keyword evidence="2 12" id="KW-0479">Metal-binding</keyword>
<dbReference type="InParanoid" id="Q229Y3"/>
<dbReference type="GO" id="GO:0008270">
    <property type="term" value="F:zinc ion binding"/>
    <property type="evidence" value="ECO:0007669"/>
    <property type="project" value="UniProtKB-KW"/>
</dbReference>
<comment type="subcellular location">
    <subcellularLocation>
        <location evidence="1">Nucleus</location>
    </subcellularLocation>
</comment>
<keyword evidence="10" id="KW-0539">Nucleus</keyword>
<evidence type="ECO:0000259" key="19">
    <source>
        <dbReference type="PROSITE" id="PS51805"/>
    </source>
</evidence>
<keyword evidence="8 11" id="KW-0103">Bromodomain</keyword>
<feature type="region of interest" description="Disordered" evidence="14">
    <location>
        <begin position="1608"/>
        <end position="1635"/>
    </location>
</feature>
<dbReference type="PROSITE" id="PS50016">
    <property type="entry name" value="ZF_PHD_2"/>
    <property type="match status" value="1"/>
</dbReference>
<dbReference type="InterPro" id="IPR034732">
    <property type="entry name" value="EPHD"/>
</dbReference>
<evidence type="ECO:0000256" key="3">
    <source>
        <dbReference type="ARBA" id="ARBA00022737"/>
    </source>
</evidence>
<dbReference type="GO" id="GO:0003713">
    <property type="term" value="F:transcription coactivator activity"/>
    <property type="evidence" value="ECO:0007669"/>
    <property type="project" value="TreeGrafter"/>
</dbReference>
<gene>
    <name evidence="20" type="ORF">TTHERM_01309130</name>
</gene>
<evidence type="ECO:0000256" key="14">
    <source>
        <dbReference type="SAM" id="MobiDB-lite"/>
    </source>
</evidence>
<keyword evidence="5 12" id="KW-0862">Zinc</keyword>
<dbReference type="EMBL" id="GG662559">
    <property type="protein sequence ID" value="EAR82104.2"/>
    <property type="molecule type" value="Genomic_DNA"/>
</dbReference>
<dbReference type="KEGG" id="tet:TTHERM_01309130"/>
<evidence type="ECO:0000256" key="6">
    <source>
        <dbReference type="ARBA" id="ARBA00022853"/>
    </source>
</evidence>
<dbReference type="STRING" id="312017.Q229Y3"/>
<evidence type="ECO:0000256" key="4">
    <source>
        <dbReference type="ARBA" id="ARBA00022771"/>
    </source>
</evidence>
<keyword evidence="12" id="KW-0440">LIM domain</keyword>
<evidence type="ECO:0000259" key="17">
    <source>
        <dbReference type="PROSITE" id="PS50023"/>
    </source>
</evidence>
<dbReference type="PANTHER" id="PTHR45888">
    <property type="entry name" value="HL01030P-RELATED"/>
    <property type="match status" value="1"/>
</dbReference>
<evidence type="ECO:0000256" key="2">
    <source>
        <dbReference type="ARBA" id="ARBA00022723"/>
    </source>
</evidence>
<keyword evidence="3" id="KW-0677">Repeat</keyword>
<evidence type="ECO:0000313" key="21">
    <source>
        <dbReference type="Proteomes" id="UP000009168"/>
    </source>
</evidence>
<dbReference type="PROSITE" id="PS50280">
    <property type="entry name" value="SET"/>
    <property type="match status" value="1"/>
</dbReference>
<dbReference type="InterPro" id="IPR011011">
    <property type="entry name" value="Znf_FYVE_PHD"/>
</dbReference>
<evidence type="ECO:0000256" key="5">
    <source>
        <dbReference type="ARBA" id="ARBA00022833"/>
    </source>
</evidence>
<keyword evidence="7" id="KW-0805">Transcription regulation</keyword>
<dbReference type="PANTHER" id="PTHR45888:SF5">
    <property type="entry name" value="D4, ISOFORM A"/>
    <property type="match status" value="1"/>
</dbReference>
<dbReference type="InterPro" id="IPR019787">
    <property type="entry name" value="Znf_PHD-finger"/>
</dbReference>
<dbReference type="Gene3D" id="1.20.920.10">
    <property type="entry name" value="Bromodomain-like"/>
    <property type="match status" value="1"/>
</dbReference>
<feature type="domain" description="SET" evidence="18">
    <location>
        <begin position="2306"/>
        <end position="2423"/>
    </location>
</feature>
<dbReference type="SUPFAM" id="SSF82199">
    <property type="entry name" value="SET domain"/>
    <property type="match status" value="1"/>
</dbReference>
<feature type="domain" description="LIM zinc-binding" evidence="17">
    <location>
        <begin position="632"/>
        <end position="718"/>
    </location>
</feature>
<dbReference type="Proteomes" id="UP000009168">
    <property type="component" value="Unassembled WGS sequence"/>
</dbReference>
<dbReference type="InterPro" id="IPR001214">
    <property type="entry name" value="SET_dom"/>
</dbReference>
<feature type="compositionally biased region" description="Basic and acidic residues" evidence="14">
    <location>
        <begin position="74"/>
        <end position="88"/>
    </location>
</feature>
<proteinExistence type="predicted"/>
<evidence type="ECO:0000256" key="9">
    <source>
        <dbReference type="ARBA" id="ARBA00023163"/>
    </source>
</evidence>
<dbReference type="PROSITE" id="PS50014">
    <property type="entry name" value="BROMODOMAIN_2"/>
    <property type="match status" value="1"/>
</dbReference>
<evidence type="ECO:0000256" key="10">
    <source>
        <dbReference type="ARBA" id="ARBA00023242"/>
    </source>
</evidence>
<dbReference type="CDD" id="cd10518">
    <property type="entry name" value="SET_SETD1-like"/>
    <property type="match status" value="1"/>
</dbReference>
<dbReference type="InterPro" id="IPR013083">
    <property type="entry name" value="Znf_RING/FYVE/PHD"/>
</dbReference>
<evidence type="ECO:0000256" key="8">
    <source>
        <dbReference type="ARBA" id="ARBA00023117"/>
    </source>
</evidence>
<dbReference type="eggNOG" id="KOG4443">
    <property type="taxonomic scope" value="Eukaryota"/>
</dbReference>
<feature type="region of interest" description="Disordered" evidence="14">
    <location>
        <begin position="23"/>
        <end position="106"/>
    </location>
</feature>
<evidence type="ECO:0000313" key="20">
    <source>
        <dbReference type="EMBL" id="EAR82104.2"/>
    </source>
</evidence>
<keyword evidence="9" id="KW-0804">Transcription</keyword>
<dbReference type="GeneID" id="7834785"/>
<dbReference type="InterPro" id="IPR046341">
    <property type="entry name" value="SET_dom_sf"/>
</dbReference>
<feature type="domain" description="PHD-type" evidence="16">
    <location>
        <begin position="1138"/>
        <end position="1198"/>
    </location>
</feature>
<feature type="domain" description="Bromo" evidence="15">
    <location>
        <begin position="796"/>
        <end position="863"/>
    </location>
</feature>
<sequence>MDQRDQIQISLKDYAELIENRKRVLRSNTNTGSSNQQQPAQNNTSSQATTSINDRKNDKSSKIKKGSVQDEEPDIQKKIKISDQDNLDKSNQSSTNSENQKSSLNSAANQNIQSIQNDEVFEEIFKKFVDLERDAFLDIPELNSTLHGQFYLKDMNKIDAPYLQDSFVKVYSESQNLITISNGYVQQGANKKKKRFMTIQSQKESKTFTQVCDCSKQDILILQNIACLSMDHQSFLKHIRPNEKSVYQFSDFADPNINQVLWPVVLLSCYGPLKDNIRDLFTNDSYTINDTWDIFKFGNYRKDSALDEQNDENKLKGQKEKDKNFESQMNIESLSQINFPSQQQIPLQRSLSVQYQQNDVLIWFIGTNRYSIVNMSQLMKVEDMNKEFVKEIFKKTKLRDITKTLVDLIKSYNQVTNRNKEFVITAENCKQMIHRIVKIRNNKQFKKKAPQVTSNDDFYYAVILRFQENRQKQTMQLLIKNLETSKLHWINLNQSERNIITSLNIPALGPQELKFNYYLDIQQKESINPKEIALSFINRFLLRWFYEKSAITPLRDAEVDRLLQQSIREKEFYTFENMPEKKRNKERCTVCKYILYNLEFKGCFYCGAYYHTQCILQEEDNRNQHFACDTCEPCSICHGKITDDNITCCECKTHFHKKCGFSIAYDMNTSDKQIMRWYCESCVQCCICNNKLSDFQNGYSFKDDQIYCNDCNEQLQKKEYCPICKKFWSQETNKDMVQCTCAMWIHRACDPILKDDKLYDEYKNNLRQQYRCTNCRKRVRRVLMCQFIKVLSHLDFQKFFTKNEFEKIPNYLKLIKKPIDLYMMQRKAISGDYDNEPYEQLYKDFLLLIQNALNFNAHHPEAYREATKLNLLGRTAFQYFQNLLKIDEKELITMTEKTSIQGKQVEFIKYVEQNFLNIVFSASAQANKSLTTIEIYNKQSERQQSNQSQIIEEPIQNKREQENSAQYQEYLRDVQKMEENNIKQFKYTEVSNLVEQGDAIYNYLSFLQQLMNESNQIIVKFEDICKIFEHIASKGKNEIKYIQSVLKNETLNKIVKYNQYLNDLMNNNTLDESNEQNQLDNAQSDNSSQEGGVSSQFISFHHALKLEIENFIQKGKPFSFYECVPVKFTNQNINLLRQSCCFMCGAFDGYKSLLFCTSCFESYHPYCLMIPGRQEYFKEKMERAMNNREWNCPKCQVCKVCSKGPNITKNLFCRKCDAMVHFECEFKDVQVWNESKNELYWQCSDCFNCAKCSSKSLIDESDKQLMINLDFTDNFSLCYKCGFLDAYYRFCKFCNKYCKKIPTLPKPANQQPLDDLFQEKSVRLKYLDQYLEEVLYQCKLCQQVYHKKCFEKAYPEYIQQFFCYTCKDSNQSYMQKIYENSLISTKCRIIHIRKVQEFLPIVELIIEKQAQTYKLNRKDIGDFIAEYLHYFESDQFGIYKQNTMAYDKLCQQLRDEGILITPYNIKQMAIYDEKVISQTIEQLKNKKSFWRDTYIQSNQFYYKSEQIYSIAYLDLYKRGITAPETAEIAYKFSFESNEGVFRQLQYSIFKFELKESIRYDYRYDENGQLEVIFIENDRRHPLHFIKEDQFQVFQQKVQQVIRERGLSNQSSSQAIQFPSRDGSNQPMEIEDSNQPSEQLIPIAPVKLSQNRFQLSLVYSSYFNQTILDLQMKIQQENSQYQKCFKTYINIPILEEKSTVQLSTVTGINKRRDIAQCIILLQAQEEQLVASVRQMLDEFMEKKKDKTKISLTQQVLNSYQNFSKSILGSVYQTPMSYQEIINQFREAQKKLILVDNNIIDDPMREIPCQLCSLKGTRKMCGRLLNFDVDKWVHANCALWSTEVKENIDGALKNFIPAYKKSLQVQCKHCNKFGATISCMIASCKDKYHFPCLLKSNGFMTDQKTVLCKSCWDIILKNDDTEIILKMQYLKLVNNFNTDRRIFISLTKQEGGNIDFSGECYNRFGSFILVNLDTQETNDDEFFSSYFFMRYIRPFVSQKYQSYVTAFWLKKKKDEYILKSCLLAETNKIFSQTKNIDENKNEFSIEKDRPFTNELSANIKNLAGYKEISESNNNIPRFTNNVLKDKDIFNHDQLDCFTSLKGIQQLLQEKINQIYQRYKGDQPNKSTDVNKFVMEYIGFGIPQIVKACQQSSKQNKNNNIFQNIQNIKVNSFQELFYKEQVENFNPFEKQKLLEKMHPTIMQNQKQQQQLQNLGQQQMNSKENQQSSHLNIPILQHLSNKKQGFVHFQKQSQKPIMGNNYFIRPDDIMLEANPDYMKQDTRQTIREKEIEKKIKAEYPNYINSKKRHLNIYAGPSKIHKYGLFAKTYFKQDDIVVEYLGETIRQVLADYREKIYKQRGFGDCYMFKACPDKIIDATFKGNEARYLNHSCNPNCSSLVIEYEKDSKIIIYAKRDIKPGEELTYDYCFDIEEEKINCNCNDPNCTRIMN</sequence>
<organism evidence="20 21">
    <name type="scientific">Tetrahymena thermophila (strain SB210)</name>
    <dbReference type="NCBI Taxonomy" id="312017"/>
    <lineage>
        <taxon>Eukaryota</taxon>
        <taxon>Sar</taxon>
        <taxon>Alveolata</taxon>
        <taxon>Ciliophora</taxon>
        <taxon>Intramacronucleata</taxon>
        <taxon>Oligohymenophorea</taxon>
        <taxon>Hymenostomatida</taxon>
        <taxon>Tetrahymenina</taxon>
        <taxon>Tetrahymenidae</taxon>
        <taxon>Tetrahymena</taxon>
    </lineage>
</organism>
<feature type="region of interest" description="Disordered" evidence="14">
    <location>
        <begin position="2200"/>
        <end position="2224"/>
    </location>
</feature>
<accession>Q229Y3</accession>
<dbReference type="HOGENOM" id="CLU_228994_0_0_1"/>
<dbReference type="OrthoDB" id="308383at2759"/>
<dbReference type="Gene3D" id="2.170.270.10">
    <property type="entry name" value="SET domain"/>
    <property type="match status" value="1"/>
</dbReference>
<keyword evidence="4 13" id="KW-0863">Zinc-finger</keyword>
<dbReference type="SMART" id="SM00249">
    <property type="entry name" value="PHD"/>
    <property type="match status" value="7"/>
</dbReference>
<dbReference type="SUPFAM" id="SSF47370">
    <property type="entry name" value="Bromodomain"/>
    <property type="match status" value="1"/>
</dbReference>
<dbReference type="GO" id="GO:0042800">
    <property type="term" value="F:histone H3K4 methyltransferase activity"/>
    <property type="evidence" value="ECO:0007669"/>
    <property type="project" value="TreeGrafter"/>
</dbReference>